<evidence type="ECO:0000256" key="6">
    <source>
        <dbReference type="ARBA" id="ARBA00029466"/>
    </source>
</evidence>
<evidence type="ECO:0000313" key="8">
    <source>
        <dbReference type="Proteomes" id="UP001229836"/>
    </source>
</evidence>
<comment type="similarity">
    <text evidence="6">Belongs to the Vsr family.</text>
</comment>
<gene>
    <name evidence="7" type="primary">vsr</name>
    <name evidence="7" type="ORF">QLH32_02350</name>
</gene>
<evidence type="ECO:0000256" key="5">
    <source>
        <dbReference type="ARBA" id="ARBA00023204"/>
    </source>
</evidence>
<protein>
    <submittedName>
        <fullName evidence="7">DNA mismatch endonuclease Vsr</fullName>
    </submittedName>
</protein>
<sequence length="163" mass="19239">MVDNVDSATRSRIMSKIKSRDTQPELMVRRLLHAAGFRFRIHRKDLPGKPDIVLPKYKAVIFIHGCFWHGHTGCKLFRIPTTRTEFWENKICKNQLNDTRALQLLLDQGWRVCNIWECVIRKYRKDPENILDTISKWLHSGEPLLEVNEELLVFNQLKNNKTS</sequence>
<dbReference type="Proteomes" id="UP001229836">
    <property type="component" value="Chromosome"/>
</dbReference>
<dbReference type="NCBIfam" id="TIGR00632">
    <property type="entry name" value="vsr"/>
    <property type="match status" value="1"/>
</dbReference>
<dbReference type="RefSeq" id="WP_283267902.1">
    <property type="nucleotide sequence ID" value="NZ_CP125669.1"/>
</dbReference>
<dbReference type="Gene3D" id="3.40.960.10">
    <property type="entry name" value="VSR Endonuclease"/>
    <property type="match status" value="1"/>
</dbReference>
<evidence type="ECO:0000256" key="3">
    <source>
        <dbReference type="ARBA" id="ARBA00022763"/>
    </source>
</evidence>
<keyword evidence="8" id="KW-1185">Reference proteome</keyword>
<dbReference type="Pfam" id="PF03852">
    <property type="entry name" value="Vsr"/>
    <property type="match status" value="1"/>
</dbReference>
<reference evidence="7 8" key="1">
    <citation type="submission" date="2023-05" db="EMBL/GenBank/DDBJ databases">
        <title>The complete genome of Acinetobacter sp. nov KCTC 92772.</title>
        <authorList>
            <person name="Zhou G."/>
        </authorList>
    </citation>
    <scope>NUCLEOTIDE SEQUENCE [LARGE SCALE GENOMIC DNA]</scope>
    <source>
        <strain evidence="7 8">KCTC 92772</strain>
    </source>
</reference>
<evidence type="ECO:0000256" key="2">
    <source>
        <dbReference type="ARBA" id="ARBA00022759"/>
    </source>
</evidence>
<evidence type="ECO:0000256" key="1">
    <source>
        <dbReference type="ARBA" id="ARBA00022722"/>
    </source>
</evidence>
<dbReference type="InterPro" id="IPR011335">
    <property type="entry name" value="Restrct_endonuc-II-like"/>
</dbReference>
<proteinExistence type="inferred from homology"/>
<keyword evidence="3" id="KW-0227">DNA damage</keyword>
<keyword evidence="5" id="KW-0234">DNA repair</keyword>
<organism evidence="7 8">
    <name type="scientific">Acinetobacter corruptisaponis</name>
    <dbReference type="NCBI Taxonomy" id="3045147"/>
    <lineage>
        <taxon>Bacteria</taxon>
        <taxon>Pseudomonadati</taxon>
        <taxon>Pseudomonadota</taxon>
        <taxon>Gammaproteobacteria</taxon>
        <taxon>Moraxellales</taxon>
        <taxon>Moraxellaceae</taxon>
        <taxon>Acinetobacter</taxon>
    </lineage>
</organism>
<keyword evidence="1" id="KW-0540">Nuclease</keyword>
<name>A0ABY8S3P2_9GAMM</name>
<keyword evidence="4" id="KW-0378">Hydrolase</keyword>
<dbReference type="EMBL" id="CP125669">
    <property type="protein sequence ID" value="WHP06330.1"/>
    <property type="molecule type" value="Genomic_DNA"/>
</dbReference>
<dbReference type="CDD" id="cd00221">
    <property type="entry name" value="Vsr"/>
    <property type="match status" value="1"/>
</dbReference>
<accession>A0ABY8S3P2</accession>
<dbReference type="SUPFAM" id="SSF52980">
    <property type="entry name" value="Restriction endonuclease-like"/>
    <property type="match status" value="1"/>
</dbReference>
<dbReference type="InterPro" id="IPR004603">
    <property type="entry name" value="DNA_mismatch_endonuc_vsr"/>
</dbReference>
<keyword evidence="2 7" id="KW-0255">Endonuclease</keyword>
<dbReference type="GO" id="GO:0004519">
    <property type="term" value="F:endonuclease activity"/>
    <property type="evidence" value="ECO:0007669"/>
    <property type="project" value="UniProtKB-KW"/>
</dbReference>
<evidence type="ECO:0000256" key="4">
    <source>
        <dbReference type="ARBA" id="ARBA00022801"/>
    </source>
</evidence>
<evidence type="ECO:0000313" key="7">
    <source>
        <dbReference type="EMBL" id="WHP06330.1"/>
    </source>
</evidence>